<dbReference type="EMBL" id="PDUG01000006">
    <property type="protein sequence ID" value="PIC19292.1"/>
    <property type="molecule type" value="Genomic_DNA"/>
</dbReference>
<dbReference type="PROSITE" id="PS50181">
    <property type="entry name" value="FBOX"/>
    <property type="match status" value="1"/>
</dbReference>
<organism evidence="2 3">
    <name type="scientific">Caenorhabditis nigoni</name>
    <dbReference type="NCBI Taxonomy" id="1611254"/>
    <lineage>
        <taxon>Eukaryota</taxon>
        <taxon>Metazoa</taxon>
        <taxon>Ecdysozoa</taxon>
        <taxon>Nematoda</taxon>
        <taxon>Chromadorea</taxon>
        <taxon>Rhabditida</taxon>
        <taxon>Rhabditina</taxon>
        <taxon>Rhabditomorpha</taxon>
        <taxon>Rhabditoidea</taxon>
        <taxon>Rhabditidae</taxon>
        <taxon>Peloderinae</taxon>
        <taxon>Caenorhabditis</taxon>
    </lineage>
</organism>
<dbReference type="InterPro" id="IPR001810">
    <property type="entry name" value="F-box_dom"/>
</dbReference>
<feature type="domain" description="F-box" evidence="1">
    <location>
        <begin position="1"/>
        <end position="48"/>
    </location>
</feature>
<evidence type="ECO:0000259" key="1">
    <source>
        <dbReference type="PROSITE" id="PS50181"/>
    </source>
</evidence>
<sequence>MKLTEYPYLVQSEILHNIDYRDLFLLSFVSNKMKKIIKSSQRNRFENIKSLNYKCYRNSHPIIYIRLKNGQKTDLLAVTKRQKFEGPECFSLNVSGKLIDFKFYKYYATSYFGRFVATFNPDESTAVIESIHKYNLHFFGNSVDYYWRTEDHEINIPKLQNVSTCMELWYISPDTDNLNDFFSTSPNLKSISIRTTTPRELVRPDSKFYQAECVDTFQSYITFPDIFHHFQGKRTFIQCRRVEWYNEKKEDKNTEAGPITSCTYVVRETDKHVASVLIQGDIFRFGVWDMTEEEFLRMIE</sequence>
<keyword evidence="3" id="KW-1185">Reference proteome</keyword>
<evidence type="ECO:0000313" key="3">
    <source>
        <dbReference type="Proteomes" id="UP000230233"/>
    </source>
</evidence>
<gene>
    <name evidence="2" type="primary">Cnig_chr_X.g24893</name>
    <name evidence="2" type="ORF">B9Z55_024893</name>
</gene>
<dbReference type="AlphaFoldDB" id="A0A2G5SWE5"/>
<reference evidence="3" key="1">
    <citation type="submission" date="2017-10" db="EMBL/GenBank/DDBJ databases">
        <title>Rapid genome shrinkage in a self-fertile nematode reveals novel sperm competition proteins.</title>
        <authorList>
            <person name="Yin D."/>
            <person name="Schwarz E.M."/>
            <person name="Thomas C.G."/>
            <person name="Felde R.L."/>
            <person name="Korf I.F."/>
            <person name="Cutter A.D."/>
            <person name="Schartner C.M."/>
            <person name="Ralston E.J."/>
            <person name="Meyer B.J."/>
            <person name="Haag E.S."/>
        </authorList>
    </citation>
    <scope>NUCLEOTIDE SEQUENCE [LARGE SCALE GENOMIC DNA]</scope>
    <source>
        <strain evidence="3">JU1422</strain>
    </source>
</reference>
<name>A0A2G5SWE5_9PELO</name>
<dbReference type="PANTHER" id="PTHR21503">
    <property type="entry name" value="F-BOX-CONTAINING HYPOTHETICAL PROTEIN C.ELEGANS"/>
    <property type="match status" value="1"/>
</dbReference>
<accession>A0A2G5SWE5</accession>
<dbReference type="Proteomes" id="UP000230233">
    <property type="component" value="Chromosome X"/>
</dbReference>
<proteinExistence type="predicted"/>
<comment type="caution">
    <text evidence="2">The sequence shown here is derived from an EMBL/GenBank/DDBJ whole genome shotgun (WGS) entry which is preliminary data.</text>
</comment>
<dbReference type="Pfam" id="PF00646">
    <property type="entry name" value="F-box"/>
    <property type="match status" value="1"/>
</dbReference>
<evidence type="ECO:0000313" key="2">
    <source>
        <dbReference type="EMBL" id="PIC19292.1"/>
    </source>
</evidence>
<protein>
    <recommendedName>
        <fullName evidence="1">F-box domain-containing protein</fullName>
    </recommendedName>
</protein>
<dbReference type="PANTHER" id="PTHR21503:SF8">
    <property type="entry name" value="F-BOX ASSOCIATED DOMAIN-CONTAINING PROTEIN-RELATED"/>
    <property type="match status" value="1"/>
</dbReference>